<sequence>MEFLFSATRSWKRDARELRAARFKCEGVCLVDYSIQSSAHVDVDVAALNRQLQCLDRRPTNFVFLVGLSVRFHYQVQFEALRIVKQSEIYTLRPSISDRILETGGYAGITWMTSFDRTLQVSAMSIFALAITKRVIGHSLSQKQSPTILEAEEHIVQKKQVKLYIQALE</sequence>
<keyword evidence="2" id="KW-1185">Reference proteome</keyword>
<name>A0ACD1I4Y5_9EURO</name>
<organism evidence="1 2">
    <name type="scientific">Aspergillus costaricaensis CBS 115574</name>
    <dbReference type="NCBI Taxonomy" id="1448317"/>
    <lineage>
        <taxon>Eukaryota</taxon>
        <taxon>Fungi</taxon>
        <taxon>Dikarya</taxon>
        <taxon>Ascomycota</taxon>
        <taxon>Pezizomycotina</taxon>
        <taxon>Eurotiomycetes</taxon>
        <taxon>Eurotiomycetidae</taxon>
        <taxon>Eurotiales</taxon>
        <taxon>Aspergillaceae</taxon>
        <taxon>Aspergillus</taxon>
        <taxon>Aspergillus subgen. Circumdati</taxon>
    </lineage>
</organism>
<accession>A0ACD1I4Y5</accession>
<proteinExistence type="predicted"/>
<protein>
    <submittedName>
        <fullName evidence="1">Uncharacterized protein</fullName>
    </submittedName>
</protein>
<gene>
    <name evidence="1" type="ORF">BO79DRAFT_221405</name>
</gene>
<dbReference type="Proteomes" id="UP000249748">
    <property type="component" value="Unassembled WGS sequence"/>
</dbReference>
<evidence type="ECO:0000313" key="1">
    <source>
        <dbReference type="EMBL" id="RAK84815.1"/>
    </source>
</evidence>
<reference evidence="1" key="1">
    <citation type="submission" date="2018-02" db="EMBL/GenBank/DDBJ databases">
        <title>The genomes of Aspergillus section Nigri reveals drivers in fungal speciation.</title>
        <authorList>
            <consortium name="DOE Joint Genome Institute"/>
            <person name="Vesth T.C."/>
            <person name="Nybo J."/>
            <person name="Theobald S."/>
            <person name="Brandl J."/>
            <person name="Frisvad J.C."/>
            <person name="Nielsen K.F."/>
            <person name="Lyhne E.K."/>
            <person name="Kogle M.E."/>
            <person name="Kuo A."/>
            <person name="Riley R."/>
            <person name="Clum A."/>
            <person name="Nolan M."/>
            <person name="Lipzen A."/>
            <person name="Salamov A."/>
            <person name="Henrissat B."/>
            <person name="Wiebenga A."/>
            <person name="De vries R.P."/>
            <person name="Grigoriev I.V."/>
            <person name="Mortensen U.H."/>
            <person name="Andersen M.R."/>
            <person name="Baker S.E."/>
        </authorList>
    </citation>
    <scope>NUCLEOTIDE SEQUENCE</scope>
    <source>
        <strain evidence="1">CBS 115574</strain>
    </source>
</reference>
<dbReference type="EMBL" id="KZ824571">
    <property type="protein sequence ID" value="RAK84815.1"/>
    <property type="molecule type" value="Genomic_DNA"/>
</dbReference>
<evidence type="ECO:0000313" key="2">
    <source>
        <dbReference type="Proteomes" id="UP000249748"/>
    </source>
</evidence>